<dbReference type="EMBL" id="JARGDH010000001">
    <property type="protein sequence ID" value="KAL0278632.1"/>
    <property type="molecule type" value="Genomic_DNA"/>
</dbReference>
<name>A0AAW2IA67_9NEOP</name>
<accession>A0AAW2IA67</accession>
<evidence type="ECO:0000256" key="1">
    <source>
        <dbReference type="SAM" id="MobiDB-lite"/>
    </source>
</evidence>
<protein>
    <submittedName>
        <fullName evidence="3">Uncharacterized protein</fullName>
    </submittedName>
</protein>
<keyword evidence="2" id="KW-0472">Membrane</keyword>
<organism evidence="3">
    <name type="scientific">Menopon gallinae</name>
    <name type="common">poultry shaft louse</name>
    <dbReference type="NCBI Taxonomy" id="328185"/>
    <lineage>
        <taxon>Eukaryota</taxon>
        <taxon>Metazoa</taxon>
        <taxon>Ecdysozoa</taxon>
        <taxon>Arthropoda</taxon>
        <taxon>Hexapoda</taxon>
        <taxon>Insecta</taxon>
        <taxon>Pterygota</taxon>
        <taxon>Neoptera</taxon>
        <taxon>Paraneoptera</taxon>
        <taxon>Psocodea</taxon>
        <taxon>Troctomorpha</taxon>
        <taxon>Phthiraptera</taxon>
        <taxon>Amblycera</taxon>
        <taxon>Menoponidae</taxon>
        <taxon>Menopon</taxon>
    </lineage>
</organism>
<feature type="region of interest" description="Disordered" evidence="1">
    <location>
        <begin position="383"/>
        <end position="409"/>
    </location>
</feature>
<reference evidence="3" key="1">
    <citation type="journal article" date="2024" name="Gigascience">
        <title>Chromosome-level genome of the poultry shaft louse Menopon gallinae provides insight into the host-switching and adaptive evolution of parasitic lice.</title>
        <authorList>
            <person name="Xu Y."/>
            <person name="Ma L."/>
            <person name="Liu S."/>
            <person name="Liang Y."/>
            <person name="Liu Q."/>
            <person name="He Z."/>
            <person name="Tian L."/>
            <person name="Duan Y."/>
            <person name="Cai W."/>
            <person name="Li H."/>
            <person name="Song F."/>
        </authorList>
    </citation>
    <scope>NUCLEOTIDE SEQUENCE</scope>
    <source>
        <strain evidence="3">Cailab_2023a</strain>
    </source>
</reference>
<keyword evidence="2" id="KW-1133">Transmembrane helix</keyword>
<sequence>MKRFLTEYRLHEHTEALFLLSLGLITQVLDGSPLDLKDRWDVAWQTDFPREYFSVFAQRVIKTVLSVIIFVRCLTSAFYVLFGLIVFFCIVRETAPKLMLPWLFIAGLKSVLLTFLEALTGIYVCSALGKIRKPCLEFMITKAVELFFSIYLWACIRSIHNDLERCEDDKREEELLKKMVLHRVNYRRRRSRSMIDETTLSKTAHVNYFELKDVPNIIFDMLKTEEELSQDSLFSPGMMLTSVSNMGSFDYLKTSLSLGELGYLDLNSFQVIGLDDERNLSPCERAMKFLKVTRDDIKTARARTRERPVMCEPLNICSLLKKKPRPTYERLPREKEIFMTHVPSPPKMKDLLLNKNNIKYNIKKYRNAMMSRVSFKSDDESKSSEEFISLEDGEIEEGDSPPSEEESPDLWFMTNRTADEVTRVGLLESHYVKGSDNYERLYRQEYMSVVGPEVFDKASKLVKLTSLTDINTASRKYLEAPYSYVRIPPLREELEMSRPSTSADAKQKKRIMFEDHRNDSTAMPLRVILTNFPLKFDSRFTQCEAIYYRETVTNAPTVTDGEPGLQIPNRPSIADEGLTLLTMYARNENHHENRRLSTALCTHNME</sequence>
<feature type="transmembrane region" description="Helical" evidence="2">
    <location>
        <begin position="102"/>
        <end position="124"/>
    </location>
</feature>
<feature type="transmembrane region" description="Helical" evidence="2">
    <location>
        <begin position="64"/>
        <end position="90"/>
    </location>
</feature>
<comment type="caution">
    <text evidence="3">The sequence shown here is derived from an EMBL/GenBank/DDBJ whole genome shotgun (WGS) entry which is preliminary data.</text>
</comment>
<evidence type="ECO:0000256" key="2">
    <source>
        <dbReference type="SAM" id="Phobius"/>
    </source>
</evidence>
<evidence type="ECO:0000313" key="3">
    <source>
        <dbReference type="EMBL" id="KAL0278632.1"/>
    </source>
</evidence>
<proteinExistence type="predicted"/>
<feature type="compositionally biased region" description="Acidic residues" evidence="1">
    <location>
        <begin position="388"/>
        <end position="408"/>
    </location>
</feature>
<keyword evidence="2" id="KW-0812">Transmembrane</keyword>
<gene>
    <name evidence="3" type="ORF">PYX00_000399</name>
</gene>
<dbReference type="AlphaFoldDB" id="A0AAW2IA67"/>